<protein>
    <submittedName>
        <fullName evidence="2">Uncharacterized protein</fullName>
    </submittedName>
</protein>
<proteinExistence type="predicted"/>
<sequence>MYQPLVDEMFLAGEIRETSQTKVLKQLLMLNSLEPLALSSKSLKPILWDGGREGERRVVASQLIKVSFHANKNRWITEVVDGASYRTTLAKKSYVWKYQFSREQWRENGKPFWKNPSQYTRPKFDTSISPSSAVELNTTSALANYATEAVMLSACVTQTLNLSELYYTKKRRPVATNQESTCSPRFSTPSQTASSRTN</sequence>
<evidence type="ECO:0000256" key="1">
    <source>
        <dbReference type="SAM" id="MobiDB-lite"/>
    </source>
</evidence>
<dbReference type="AlphaFoldDB" id="A0A7R9EWJ6"/>
<reference evidence="2" key="1">
    <citation type="submission" date="2020-11" db="EMBL/GenBank/DDBJ databases">
        <authorList>
            <person name="Tran Van P."/>
        </authorList>
    </citation>
    <scope>NUCLEOTIDE SEQUENCE</scope>
</reference>
<dbReference type="EMBL" id="OD565318">
    <property type="protein sequence ID" value="CAD7441452.1"/>
    <property type="molecule type" value="Genomic_DNA"/>
</dbReference>
<name>A0A7R9EWJ6_9NEOP</name>
<gene>
    <name evidence="2" type="ORF">TBIB3V08_LOCUS3918</name>
</gene>
<accession>A0A7R9EWJ6</accession>
<evidence type="ECO:0000313" key="2">
    <source>
        <dbReference type="EMBL" id="CAD7441452.1"/>
    </source>
</evidence>
<feature type="region of interest" description="Disordered" evidence="1">
    <location>
        <begin position="177"/>
        <end position="198"/>
    </location>
</feature>
<organism evidence="2">
    <name type="scientific">Timema bartmani</name>
    <dbReference type="NCBI Taxonomy" id="61472"/>
    <lineage>
        <taxon>Eukaryota</taxon>
        <taxon>Metazoa</taxon>
        <taxon>Ecdysozoa</taxon>
        <taxon>Arthropoda</taxon>
        <taxon>Hexapoda</taxon>
        <taxon>Insecta</taxon>
        <taxon>Pterygota</taxon>
        <taxon>Neoptera</taxon>
        <taxon>Polyneoptera</taxon>
        <taxon>Phasmatodea</taxon>
        <taxon>Timematodea</taxon>
        <taxon>Timematoidea</taxon>
        <taxon>Timematidae</taxon>
        <taxon>Timema</taxon>
    </lineage>
</organism>